<feature type="compositionally biased region" description="Low complexity" evidence="1">
    <location>
        <begin position="55"/>
        <end position="83"/>
    </location>
</feature>
<evidence type="ECO:0000313" key="3">
    <source>
        <dbReference type="Proteomes" id="UP000030693"/>
    </source>
</evidence>
<dbReference type="RefSeq" id="XP_009494771.1">
    <property type="nucleotide sequence ID" value="XM_009496496.1"/>
</dbReference>
<keyword evidence="3" id="KW-1185">Reference proteome</keyword>
<dbReference type="EMBL" id="KB932204">
    <property type="protein sequence ID" value="KCV70255.1"/>
    <property type="molecule type" value="Genomic_DNA"/>
</dbReference>
<gene>
    <name evidence="2" type="ORF">H696_02585</name>
</gene>
<proteinExistence type="predicted"/>
<reference evidence="2" key="1">
    <citation type="submission" date="2013-04" db="EMBL/GenBank/DDBJ databases">
        <title>The Genome Sequence of Fonticula alba ATCC 38817.</title>
        <authorList>
            <consortium name="The Broad Institute Genomics Platform"/>
            <person name="Russ C."/>
            <person name="Cuomo C."/>
            <person name="Burger G."/>
            <person name="Gray M.W."/>
            <person name="Holland P.W.H."/>
            <person name="King N."/>
            <person name="Lang F.B.F."/>
            <person name="Roger A.J."/>
            <person name="Ruiz-Trillo I."/>
            <person name="Brown M."/>
            <person name="Walker B."/>
            <person name="Young S."/>
            <person name="Zeng Q."/>
            <person name="Gargeya S."/>
            <person name="Fitzgerald M."/>
            <person name="Haas B."/>
            <person name="Abouelleil A."/>
            <person name="Allen A.W."/>
            <person name="Alvarado L."/>
            <person name="Arachchi H.M."/>
            <person name="Berlin A.M."/>
            <person name="Chapman S.B."/>
            <person name="Gainer-Dewar J."/>
            <person name="Goldberg J."/>
            <person name="Griggs A."/>
            <person name="Gujja S."/>
            <person name="Hansen M."/>
            <person name="Howarth C."/>
            <person name="Imamovic A."/>
            <person name="Ireland A."/>
            <person name="Larimer J."/>
            <person name="McCowan C."/>
            <person name="Murphy C."/>
            <person name="Pearson M."/>
            <person name="Poon T.W."/>
            <person name="Priest M."/>
            <person name="Roberts A."/>
            <person name="Saif S."/>
            <person name="Shea T."/>
            <person name="Sisk P."/>
            <person name="Sykes S."/>
            <person name="Wortman J."/>
            <person name="Nusbaum C."/>
            <person name="Birren B."/>
        </authorList>
    </citation>
    <scope>NUCLEOTIDE SEQUENCE [LARGE SCALE GENOMIC DNA]</scope>
    <source>
        <strain evidence="2">ATCC 38817</strain>
    </source>
</reference>
<sequence>MAAAAQRQPPGGTAGLRLPKASRPDVLTRLPGNPRPACPGERSAAPGLSAEARTGQAQRRASRRSAPSSRPGPARGIPSRLGPPGRPPPRLGPGRTWWLPGVRPAGRHPG</sequence>
<dbReference type="AlphaFoldDB" id="A0A058Z7J5"/>
<protein>
    <submittedName>
        <fullName evidence="2">Uncharacterized protein</fullName>
    </submittedName>
</protein>
<evidence type="ECO:0000313" key="2">
    <source>
        <dbReference type="EMBL" id="KCV70255.1"/>
    </source>
</evidence>
<dbReference type="Proteomes" id="UP000030693">
    <property type="component" value="Unassembled WGS sequence"/>
</dbReference>
<evidence type="ECO:0000256" key="1">
    <source>
        <dbReference type="SAM" id="MobiDB-lite"/>
    </source>
</evidence>
<organism evidence="2">
    <name type="scientific">Fonticula alba</name>
    <name type="common">Slime mold</name>
    <dbReference type="NCBI Taxonomy" id="691883"/>
    <lineage>
        <taxon>Eukaryota</taxon>
        <taxon>Rotosphaerida</taxon>
        <taxon>Fonticulaceae</taxon>
        <taxon>Fonticula</taxon>
    </lineage>
</organism>
<feature type="region of interest" description="Disordered" evidence="1">
    <location>
        <begin position="1"/>
        <end position="110"/>
    </location>
</feature>
<dbReference type="GeneID" id="20527310"/>
<name>A0A058Z7J5_FONAL</name>
<accession>A0A058Z7J5</accession>